<comment type="caution">
    <text evidence="1">The sequence shown here is derived from an EMBL/GenBank/DDBJ whole genome shotgun (WGS) entry which is preliminary data.</text>
</comment>
<gene>
    <name evidence="1" type="ORF">B0H16DRAFT_1619667</name>
</gene>
<organism evidence="1 2">
    <name type="scientific">Mycena metata</name>
    <dbReference type="NCBI Taxonomy" id="1033252"/>
    <lineage>
        <taxon>Eukaryota</taxon>
        <taxon>Fungi</taxon>
        <taxon>Dikarya</taxon>
        <taxon>Basidiomycota</taxon>
        <taxon>Agaricomycotina</taxon>
        <taxon>Agaricomycetes</taxon>
        <taxon>Agaricomycetidae</taxon>
        <taxon>Agaricales</taxon>
        <taxon>Marasmiineae</taxon>
        <taxon>Mycenaceae</taxon>
        <taxon>Mycena</taxon>
    </lineage>
</organism>
<evidence type="ECO:0008006" key="3">
    <source>
        <dbReference type="Google" id="ProtNLM"/>
    </source>
</evidence>
<evidence type="ECO:0000313" key="2">
    <source>
        <dbReference type="Proteomes" id="UP001215598"/>
    </source>
</evidence>
<accession>A0AAD7MEK8</accession>
<proteinExistence type="predicted"/>
<name>A0AAD7MEK8_9AGAR</name>
<evidence type="ECO:0000313" key="1">
    <source>
        <dbReference type="EMBL" id="KAJ7714002.1"/>
    </source>
</evidence>
<protein>
    <recommendedName>
        <fullName evidence="3">F-box domain-containing protein</fullName>
    </recommendedName>
</protein>
<reference evidence="1" key="1">
    <citation type="submission" date="2023-03" db="EMBL/GenBank/DDBJ databases">
        <title>Massive genome expansion in bonnet fungi (Mycena s.s.) driven by repeated elements and novel gene families across ecological guilds.</title>
        <authorList>
            <consortium name="Lawrence Berkeley National Laboratory"/>
            <person name="Harder C.B."/>
            <person name="Miyauchi S."/>
            <person name="Viragh M."/>
            <person name="Kuo A."/>
            <person name="Thoen E."/>
            <person name="Andreopoulos B."/>
            <person name="Lu D."/>
            <person name="Skrede I."/>
            <person name="Drula E."/>
            <person name="Henrissat B."/>
            <person name="Morin E."/>
            <person name="Kohler A."/>
            <person name="Barry K."/>
            <person name="LaButti K."/>
            <person name="Morin E."/>
            <person name="Salamov A."/>
            <person name="Lipzen A."/>
            <person name="Mereny Z."/>
            <person name="Hegedus B."/>
            <person name="Baldrian P."/>
            <person name="Stursova M."/>
            <person name="Weitz H."/>
            <person name="Taylor A."/>
            <person name="Grigoriev I.V."/>
            <person name="Nagy L.G."/>
            <person name="Martin F."/>
            <person name="Kauserud H."/>
        </authorList>
    </citation>
    <scope>NUCLEOTIDE SEQUENCE</scope>
    <source>
        <strain evidence="1">CBHHK182m</strain>
    </source>
</reference>
<dbReference type="EMBL" id="JARKIB010000332">
    <property type="protein sequence ID" value="KAJ7714002.1"/>
    <property type="molecule type" value="Genomic_DNA"/>
</dbReference>
<dbReference type="Proteomes" id="UP001215598">
    <property type="component" value="Unassembled WGS sequence"/>
</dbReference>
<sequence>MSVDGSRFPLDLEREIFEIAAAINPKTIATLLRVCHRIHAWIEPLLYSVIIATTPDDPVFDAIQHKSPTFLRNAVHHLITAFGGEGDGARAPAFASRLTSNDARAVVMAPSGYKQDWEKGVRGGDDFWVRAEAFRLHRESIFSG</sequence>
<dbReference type="AlphaFoldDB" id="A0AAD7MEK8"/>
<keyword evidence="2" id="KW-1185">Reference proteome</keyword>